<name>A0ABN8D5B0_9STRA</name>
<accession>A0ABN8D5B0</accession>
<evidence type="ECO:0000256" key="2">
    <source>
        <dbReference type="SAM" id="MobiDB-lite"/>
    </source>
</evidence>
<feature type="region of interest" description="Disordered" evidence="2">
    <location>
        <begin position="243"/>
        <end position="262"/>
    </location>
</feature>
<dbReference type="EMBL" id="CAKLCB010000329">
    <property type="protein sequence ID" value="CAH0520109.1"/>
    <property type="molecule type" value="Genomic_DNA"/>
</dbReference>
<comment type="caution">
    <text evidence="4">The sequence shown here is derived from an EMBL/GenBank/DDBJ whole genome shotgun (WGS) entry which is preliminary data.</text>
</comment>
<evidence type="ECO:0000313" key="5">
    <source>
        <dbReference type="Proteomes" id="UP001158986"/>
    </source>
</evidence>
<proteinExistence type="predicted"/>
<dbReference type="InterPro" id="IPR029063">
    <property type="entry name" value="SAM-dependent_MTases_sf"/>
</dbReference>
<evidence type="ECO:0000313" key="4">
    <source>
        <dbReference type="EMBL" id="CAH0520109.1"/>
    </source>
</evidence>
<feature type="domain" description="Protein arginine N-methyltransferase" evidence="3">
    <location>
        <begin position="38"/>
        <end position="112"/>
    </location>
</feature>
<sequence length="262" mass="29599">MDFAGLEAKLAISNTAWQCEGGKPGLPVHFRALEKDLKLLTKPIEVLNFTFTKPMTEAVDYQDTVVDVVEAGKVQAVLMWWEVSFDTDDSVVYSTKPDAQNWQDHWVQGVFPFVLSVDFCTRVPECYLPVRGYWPKQCNLSSCTYASAQWEMYPGMTGFDLFQDKYFTRNFPYPVYMYPYKQASDVVELATLDFMQTVHTIASNVTILLKSSTANAVVVWVEYVLDVEGQHVVATGPAVRMQSNSSDSSHLSQLHLFSQQPG</sequence>
<dbReference type="SUPFAM" id="SSF53335">
    <property type="entry name" value="S-adenosyl-L-methionine-dependent methyltransferases"/>
    <property type="match status" value="1"/>
</dbReference>
<keyword evidence="1" id="KW-0949">S-adenosyl-L-methionine</keyword>
<reference evidence="4 5" key="1">
    <citation type="submission" date="2021-11" db="EMBL/GenBank/DDBJ databases">
        <authorList>
            <person name="Islam A."/>
            <person name="Islam S."/>
            <person name="Flora M.S."/>
            <person name="Rahman M."/>
            <person name="Ziaur R.M."/>
            <person name="Epstein J.H."/>
            <person name="Hassan M."/>
            <person name="Klassen M."/>
            <person name="Woodard K."/>
            <person name="Webb A."/>
            <person name="Webby R.J."/>
            <person name="El Zowalaty M.E."/>
        </authorList>
    </citation>
    <scope>NUCLEOTIDE SEQUENCE [LARGE SCALE GENOMIC DNA]</scope>
    <source>
        <strain evidence="4">Pbs1</strain>
    </source>
</reference>
<protein>
    <recommendedName>
        <fullName evidence="3">Protein arginine N-methyltransferase domain-containing protein</fullName>
    </recommendedName>
</protein>
<dbReference type="Pfam" id="PF22528">
    <property type="entry name" value="PRMT_C"/>
    <property type="match status" value="1"/>
</dbReference>
<gene>
    <name evidence="4" type="ORF">PBS001_LOCUS6611</name>
</gene>
<dbReference type="InterPro" id="IPR055135">
    <property type="entry name" value="PRMT_dom"/>
</dbReference>
<dbReference type="Gene3D" id="2.70.160.11">
    <property type="entry name" value="Hnrnp arginine n-methyltransferase1"/>
    <property type="match status" value="2"/>
</dbReference>
<evidence type="ECO:0000256" key="1">
    <source>
        <dbReference type="ARBA" id="ARBA00022691"/>
    </source>
</evidence>
<organism evidence="4 5">
    <name type="scientific">Peronospora belbahrii</name>
    <dbReference type="NCBI Taxonomy" id="622444"/>
    <lineage>
        <taxon>Eukaryota</taxon>
        <taxon>Sar</taxon>
        <taxon>Stramenopiles</taxon>
        <taxon>Oomycota</taxon>
        <taxon>Peronosporomycetes</taxon>
        <taxon>Peronosporales</taxon>
        <taxon>Peronosporaceae</taxon>
        <taxon>Peronospora</taxon>
    </lineage>
</organism>
<keyword evidence="5" id="KW-1185">Reference proteome</keyword>
<dbReference type="Proteomes" id="UP001158986">
    <property type="component" value="Unassembled WGS sequence"/>
</dbReference>
<evidence type="ECO:0000259" key="3">
    <source>
        <dbReference type="Pfam" id="PF22528"/>
    </source>
</evidence>